<name>A0A7Y9WQG4_9BURK</name>
<dbReference type="CDD" id="cd00093">
    <property type="entry name" value="HTH_XRE"/>
    <property type="match status" value="1"/>
</dbReference>
<dbReference type="InterPro" id="IPR039060">
    <property type="entry name" value="Antitox_HigA"/>
</dbReference>
<reference evidence="1 2" key="1">
    <citation type="submission" date="2020-07" db="EMBL/GenBank/DDBJ databases">
        <title>Exploring microbial biodiversity for novel pathways involved in the catabolism of aromatic compounds derived from lignin.</title>
        <authorList>
            <person name="Elkins J."/>
        </authorList>
    </citation>
    <scope>NUCLEOTIDE SEQUENCE [LARGE SCALE GENOMIC DNA]</scope>
    <source>
        <strain evidence="1 2">H2C3C</strain>
    </source>
</reference>
<organism evidence="1 2">
    <name type="scientific">Paraburkholderia bryophila</name>
    <dbReference type="NCBI Taxonomy" id="420952"/>
    <lineage>
        <taxon>Bacteria</taxon>
        <taxon>Pseudomonadati</taxon>
        <taxon>Pseudomonadota</taxon>
        <taxon>Betaproteobacteria</taxon>
        <taxon>Burkholderiales</taxon>
        <taxon>Burkholderiaceae</taxon>
        <taxon>Paraburkholderia</taxon>
    </lineage>
</organism>
<dbReference type="RefSeq" id="WP_179744772.1">
    <property type="nucleotide sequence ID" value="NZ_JACCAS010000001.1"/>
</dbReference>
<dbReference type="Proteomes" id="UP000540929">
    <property type="component" value="Unassembled WGS sequence"/>
</dbReference>
<dbReference type="PANTHER" id="PTHR40455:SF1">
    <property type="entry name" value="ANTITOXIN HIGA"/>
    <property type="match status" value="1"/>
</dbReference>
<sequence>MDIRPIHTQEDYDAALDDLSALFDVGPDAGTPDGDRMEVLLALVSAYEDKHFHIPPPDPIDAIKFRMEAQGLTAADLVPYIGPRHRVYEVLNGTRQLTLPMIRRLHEGLGIPATSLIGHSEEERDEHEEAHA</sequence>
<protein>
    <submittedName>
        <fullName evidence="1">HTH-type transcriptional regulator/antitoxin HigA</fullName>
    </submittedName>
</protein>
<dbReference type="Gene3D" id="1.10.260.40">
    <property type="entry name" value="lambda repressor-like DNA-binding domains"/>
    <property type="match status" value="1"/>
</dbReference>
<dbReference type="GO" id="GO:0001046">
    <property type="term" value="F:core promoter sequence-specific DNA binding"/>
    <property type="evidence" value="ECO:0007669"/>
    <property type="project" value="TreeGrafter"/>
</dbReference>
<comment type="caution">
    <text evidence="1">The sequence shown here is derived from an EMBL/GenBank/DDBJ whole genome shotgun (WGS) entry which is preliminary data.</text>
</comment>
<dbReference type="InterPro" id="IPR001387">
    <property type="entry name" value="Cro/C1-type_HTH"/>
</dbReference>
<dbReference type="EMBL" id="JACCAS010000001">
    <property type="protein sequence ID" value="NYH24703.1"/>
    <property type="molecule type" value="Genomic_DNA"/>
</dbReference>
<dbReference type="GO" id="GO:0006355">
    <property type="term" value="P:regulation of DNA-templated transcription"/>
    <property type="evidence" value="ECO:0007669"/>
    <property type="project" value="InterPro"/>
</dbReference>
<dbReference type="SUPFAM" id="SSF47413">
    <property type="entry name" value="lambda repressor-like DNA-binding domains"/>
    <property type="match status" value="1"/>
</dbReference>
<dbReference type="PANTHER" id="PTHR40455">
    <property type="entry name" value="ANTITOXIN HIGA"/>
    <property type="match status" value="1"/>
</dbReference>
<dbReference type="AlphaFoldDB" id="A0A7Y9WQG4"/>
<keyword evidence="2" id="KW-1185">Reference proteome</keyword>
<proteinExistence type="predicted"/>
<evidence type="ECO:0000313" key="1">
    <source>
        <dbReference type="EMBL" id="NYH24703.1"/>
    </source>
</evidence>
<dbReference type="InterPro" id="IPR010982">
    <property type="entry name" value="Lambda_DNA-bd_dom_sf"/>
</dbReference>
<accession>A0A7Y9WQG4</accession>
<evidence type="ECO:0000313" key="2">
    <source>
        <dbReference type="Proteomes" id="UP000540929"/>
    </source>
</evidence>
<gene>
    <name evidence="1" type="ORF">GGD40_004182</name>
</gene>